<evidence type="ECO:0000313" key="4">
    <source>
        <dbReference type="EMBL" id="MBC8176085.1"/>
    </source>
</evidence>
<dbReference type="GO" id="GO:0000976">
    <property type="term" value="F:transcription cis-regulatory region binding"/>
    <property type="evidence" value="ECO:0007669"/>
    <property type="project" value="TreeGrafter"/>
</dbReference>
<dbReference type="EMBL" id="JACNJD010000086">
    <property type="protein sequence ID" value="MBC8176085.1"/>
    <property type="molecule type" value="Genomic_DNA"/>
</dbReference>
<sequence>MKAKILKVARRMFGEYGYHGTTTRMIAKEVGIDISTLYYHWGEKTDLYESVILDINNDLRQKLDEVEKVIHGQPLARRLGIAIDMVTDYLFECPEISNLVLFQYFGKTRKESNLDFHVPDFISDIARSMDLCKTKESIPTSASMRVLAMMNSIHNFISGENFFREMLKLKREEYIEHVKETLEFILIPAFNGGSQGQTDINQTDIRR</sequence>
<feature type="DNA-binding region" description="H-T-H motif" evidence="2">
    <location>
        <begin position="22"/>
        <end position="41"/>
    </location>
</feature>
<dbReference type="PANTHER" id="PTHR30055">
    <property type="entry name" value="HTH-TYPE TRANSCRIPTIONAL REGULATOR RUTR"/>
    <property type="match status" value="1"/>
</dbReference>
<evidence type="ECO:0000256" key="2">
    <source>
        <dbReference type="PROSITE-ProRule" id="PRU00335"/>
    </source>
</evidence>
<dbReference type="Gene3D" id="1.10.357.10">
    <property type="entry name" value="Tetracycline Repressor, domain 2"/>
    <property type="match status" value="1"/>
</dbReference>
<accession>A0A8J6MWR3</accession>
<dbReference type="Proteomes" id="UP000650524">
    <property type="component" value="Unassembled WGS sequence"/>
</dbReference>
<dbReference type="InterPro" id="IPR001647">
    <property type="entry name" value="HTH_TetR"/>
</dbReference>
<organism evidence="4 5">
    <name type="scientific">Candidatus Desulfacyla euxinica</name>
    <dbReference type="NCBI Taxonomy" id="2841693"/>
    <lineage>
        <taxon>Bacteria</taxon>
        <taxon>Deltaproteobacteria</taxon>
        <taxon>Candidatus Desulfacyla</taxon>
    </lineage>
</organism>
<dbReference type="GO" id="GO:0003700">
    <property type="term" value="F:DNA-binding transcription factor activity"/>
    <property type="evidence" value="ECO:0007669"/>
    <property type="project" value="TreeGrafter"/>
</dbReference>
<keyword evidence="1 2" id="KW-0238">DNA-binding</keyword>
<comment type="caution">
    <text evidence="4">The sequence shown here is derived from an EMBL/GenBank/DDBJ whole genome shotgun (WGS) entry which is preliminary data.</text>
</comment>
<dbReference type="AlphaFoldDB" id="A0A8J6MWR3"/>
<proteinExistence type="predicted"/>
<gene>
    <name evidence="4" type="ORF">H8E19_01665</name>
</gene>
<protein>
    <submittedName>
        <fullName evidence="4">TetR/AcrR family transcriptional regulator</fullName>
    </submittedName>
</protein>
<dbReference type="Pfam" id="PF00440">
    <property type="entry name" value="TetR_N"/>
    <property type="match status" value="1"/>
</dbReference>
<dbReference type="PANTHER" id="PTHR30055:SF226">
    <property type="entry name" value="HTH-TYPE TRANSCRIPTIONAL REGULATOR PKSA"/>
    <property type="match status" value="1"/>
</dbReference>
<feature type="domain" description="HTH tetR-type" evidence="3">
    <location>
        <begin position="1"/>
        <end position="59"/>
    </location>
</feature>
<evidence type="ECO:0000313" key="5">
    <source>
        <dbReference type="Proteomes" id="UP000650524"/>
    </source>
</evidence>
<dbReference type="PROSITE" id="PS50977">
    <property type="entry name" value="HTH_TETR_2"/>
    <property type="match status" value="1"/>
</dbReference>
<dbReference type="SUPFAM" id="SSF46689">
    <property type="entry name" value="Homeodomain-like"/>
    <property type="match status" value="1"/>
</dbReference>
<dbReference type="InterPro" id="IPR009057">
    <property type="entry name" value="Homeodomain-like_sf"/>
</dbReference>
<dbReference type="PRINTS" id="PR00455">
    <property type="entry name" value="HTHTETR"/>
</dbReference>
<evidence type="ECO:0000256" key="1">
    <source>
        <dbReference type="ARBA" id="ARBA00023125"/>
    </source>
</evidence>
<name>A0A8J6MWR3_9DELT</name>
<evidence type="ECO:0000259" key="3">
    <source>
        <dbReference type="PROSITE" id="PS50977"/>
    </source>
</evidence>
<reference evidence="4 5" key="1">
    <citation type="submission" date="2020-08" db="EMBL/GenBank/DDBJ databases">
        <title>Bridging the membrane lipid divide: bacteria of the FCB group superphylum have the potential to synthesize archaeal ether lipids.</title>
        <authorList>
            <person name="Villanueva L."/>
            <person name="Von Meijenfeldt F.A.B."/>
            <person name="Westbye A.B."/>
            <person name="Yadav S."/>
            <person name="Hopmans E.C."/>
            <person name="Dutilh B.E."/>
            <person name="Sinninghe Damste J.S."/>
        </authorList>
    </citation>
    <scope>NUCLEOTIDE SEQUENCE [LARGE SCALE GENOMIC DNA]</scope>
    <source>
        <strain evidence="4">NIOZ-UU27</strain>
    </source>
</reference>
<dbReference type="InterPro" id="IPR050109">
    <property type="entry name" value="HTH-type_TetR-like_transc_reg"/>
</dbReference>